<evidence type="ECO:0000313" key="1">
    <source>
        <dbReference type="EMBL" id="QHN40275.1"/>
    </source>
</evidence>
<organism evidence="1">
    <name type="scientific">Gordonia amarae</name>
    <dbReference type="NCBI Taxonomy" id="36821"/>
    <lineage>
        <taxon>Bacteria</taxon>
        <taxon>Bacillati</taxon>
        <taxon>Actinomycetota</taxon>
        <taxon>Actinomycetes</taxon>
        <taxon>Mycobacteriales</taxon>
        <taxon>Gordoniaceae</taxon>
        <taxon>Gordonia</taxon>
    </lineage>
</organism>
<dbReference type="AlphaFoldDB" id="A0A857MFL1"/>
<dbReference type="EMBL" id="CP045810">
    <property type="protein sequence ID" value="QHN40275.1"/>
    <property type="molecule type" value="Genomic_DNA"/>
</dbReference>
<gene>
    <name evidence="1" type="ORF">GII30_14960</name>
</gene>
<reference evidence="1" key="1">
    <citation type="journal article" date="2021" name="Nat. Microbiol.">
        <title>Cocultivation of an ultrasmall environmental parasitic bacterium with lytic ability against bacteria associated with wastewater foams.</title>
        <authorList>
            <person name="Batinovic S."/>
            <person name="Rose J.J.A."/>
            <person name="Ratcliffe J."/>
            <person name="Seviour R.J."/>
            <person name="Petrovski S."/>
        </authorList>
    </citation>
    <scope>NUCLEOTIDE SEQUENCE</scope>
    <source>
        <strain evidence="1">CON44</strain>
    </source>
</reference>
<proteinExistence type="predicted"/>
<accession>A0A857MFL1</accession>
<sequence length="116" mass="12646">MFCESAFQRIKFAELRRGDVLIDIPNMLAVVTIAGPVRVDGPGPGLALITLRTYTPGGARIGTRDQAIAIVDDLDATRLVAVRDSPRWRPDPRIATIDHLMARIGPIDPTGTRSEE</sequence>
<protein>
    <submittedName>
        <fullName evidence="1">Uncharacterized protein</fullName>
    </submittedName>
</protein>
<name>A0A857MFL1_9ACTN</name>